<dbReference type="VEuPathDB" id="VectorBase:LOC119172788"/>
<dbReference type="Proteomes" id="UP000821866">
    <property type="component" value="Chromosome 1"/>
</dbReference>
<dbReference type="Pfam" id="PF18334">
    <property type="entry name" value="XRN1_D2_D3"/>
    <property type="match status" value="1"/>
</dbReference>
<dbReference type="VEuPathDB" id="VectorBase:LOC119169932"/>
<feature type="domain" description="Exoribonuclease Xrn1 D2/D3" evidence="2">
    <location>
        <begin position="141"/>
        <end position="357"/>
    </location>
</feature>
<keyword evidence="4" id="KW-1185">Reference proteome</keyword>
<sequence length="427" mass="47608">MQRRGRLFPQANGLTTGLKQPSGKGQRLIVTHIGSEDGFVDGCLIDFKLSAANAILRDKIKQVTAKDWRKSIQHMMEVEAKFSLFDMYGSEHIQPIIIQLGKDHTDESDDCELSALSHLTKHSGFVDITEKSPDFEEFKTIEELFPVGKTCFMIGSPHYGCSGTVVDAKPENRAGRIMIKFKVPSEPSLDGIIRNERNLCQVHYMNAHQMSQQLGVNAQFVSRITGTVYIQMNSREAEAASLVNVGLHLKFNKTSEEIPGYSKRTNDAWLYSTKCLQVLKEYLAKYLGFVQRIIPFLGQDKIAVEDLYPKGVGKEEVKEVAKWIKEQDCTKVARVKSGAQLLDEGVVHAIEETVKRAKLLTIFSDHVSRPSASTEFLAVSCCAFRSADLPFTAMALTASSYSSAPLKHTNPPCRLTMEKKAAIIEEV</sequence>
<dbReference type="EMBL" id="JABSTU010000001">
    <property type="protein sequence ID" value="KAH8038778.1"/>
    <property type="molecule type" value="Genomic_DNA"/>
</dbReference>
<evidence type="ECO:0000259" key="2">
    <source>
        <dbReference type="Pfam" id="PF18334"/>
    </source>
</evidence>
<comment type="caution">
    <text evidence="3">The sequence shown here is derived from an EMBL/GenBank/DDBJ whole genome shotgun (WGS) entry which is preliminary data.</text>
</comment>
<dbReference type="AlphaFoldDB" id="A0A9J6EWM3"/>
<reference evidence="3" key="2">
    <citation type="submission" date="2021-09" db="EMBL/GenBank/DDBJ databases">
        <authorList>
            <person name="Jia N."/>
            <person name="Wang J."/>
            <person name="Shi W."/>
            <person name="Du L."/>
            <person name="Sun Y."/>
            <person name="Zhan W."/>
            <person name="Jiang J."/>
            <person name="Wang Q."/>
            <person name="Zhang B."/>
            <person name="Ji P."/>
            <person name="Sakyi L.B."/>
            <person name="Cui X."/>
            <person name="Yuan T."/>
            <person name="Jiang B."/>
            <person name="Yang W."/>
            <person name="Lam T.T.-Y."/>
            <person name="Chang Q."/>
            <person name="Ding S."/>
            <person name="Wang X."/>
            <person name="Zhu J."/>
            <person name="Ruan X."/>
            <person name="Zhao L."/>
            <person name="Wei J."/>
            <person name="Que T."/>
            <person name="Du C."/>
            <person name="Cheng J."/>
            <person name="Dai P."/>
            <person name="Han X."/>
            <person name="Huang E."/>
            <person name="Gao Y."/>
            <person name="Liu J."/>
            <person name="Shao H."/>
            <person name="Ye R."/>
            <person name="Li L."/>
            <person name="Wei W."/>
            <person name="Wang X."/>
            <person name="Wang C."/>
            <person name="Huo Q."/>
            <person name="Li W."/>
            <person name="Guo W."/>
            <person name="Chen H."/>
            <person name="Chen S."/>
            <person name="Zhou L."/>
            <person name="Zhou L."/>
            <person name="Ni X."/>
            <person name="Tian J."/>
            <person name="Zhou Y."/>
            <person name="Sheng Y."/>
            <person name="Liu T."/>
            <person name="Pan Y."/>
            <person name="Xia L."/>
            <person name="Li J."/>
            <person name="Zhao F."/>
            <person name="Cao W."/>
        </authorList>
    </citation>
    <scope>NUCLEOTIDE SEQUENCE</scope>
    <source>
        <strain evidence="3">Rmic-2018</strain>
        <tissue evidence="3">Larvae</tissue>
    </source>
</reference>
<accession>A0A9J6EWM3</accession>
<organism evidence="3 4">
    <name type="scientific">Rhipicephalus microplus</name>
    <name type="common">Cattle tick</name>
    <name type="synonym">Boophilus microplus</name>
    <dbReference type="NCBI Taxonomy" id="6941"/>
    <lineage>
        <taxon>Eukaryota</taxon>
        <taxon>Metazoa</taxon>
        <taxon>Ecdysozoa</taxon>
        <taxon>Arthropoda</taxon>
        <taxon>Chelicerata</taxon>
        <taxon>Arachnida</taxon>
        <taxon>Acari</taxon>
        <taxon>Parasitiformes</taxon>
        <taxon>Ixodida</taxon>
        <taxon>Ixodoidea</taxon>
        <taxon>Ixodidae</taxon>
        <taxon>Rhipicephalinae</taxon>
        <taxon>Rhipicephalus</taxon>
        <taxon>Boophilus</taxon>
    </lineage>
</organism>
<feature type="region of interest" description="Disordered" evidence="1">
    <location>
        <begin position="1"/>
        <end position="22"/>
    </location>
</feature>
<evidence type="ECO:0000313" key="4">
    <source>
        <dbReference type="Proteomes" id="UP000821866"/>
    </source>
</evidence>
<reference evidence="3" key="1">
    <citation type="journal article" date="2020" name="Cell">
        <title>Large-Scale Comparative Analyses of Tick Genomes Elucidate Their Genetic Diversity and Vector Capacities.</title>
        <authorList>
            <consortium name="Tick Genome and Microbiome Consortium (TIGMIC)"/>
            <person name="Jia N."/>
            <person name="Wang J."/>
            <person name="Shi W."/>
            <person name="Du L."/>
            <person name="Sun Y."/>
            <person name="Zhan W."/>
            <person name="Jiang J.F."/>
            <person name="Wang Q."/>
            <person name="Zhang B."/>
            <person name="Ji P."/>
            <person name="Bell-Sakyi L."/>
            <person name="Cui X.M."/>
            <person name="Yuan T.T."/>
            <person name="Jiang B.G."/>
            <person name="Yang W.F."/>
            <person name="Lam T.T."/>
            <person name="Chang Q.C."/>
            <person name="Ding S.J."/>
            <person name="Wang X.J."/>
            <person name="Zhu J.G."/>
            <person name="Ruan X.D."/>
            <person name="Zhao L."/>
            <person name="Wei J.T."/>
            <person name="Ye R.Z."/>
            <person name="Que T.C."/>
            <person name="Du C.H."/>
            <person name="Zhou Y.H."/>
            <person name="Cheng J.X."/>
            <person name="Dai P.F."/>
            <person name="Guo W.B."/>
            <person name="Han X.H."/>
            <person name="Huang E.J."/>
            <person name="Li L.F."/>
            <person name="Wei W."/>
            <person name="Gao Y.C."/>
            <person name="Liu J.Z."/>
            <person name="Shao H.Z."/>
            <person name="Wang X."/>
            <person name="Wang C.C."/>
            <person name="Yang T.C."/>
            <person name="Huo Q.B."/>
            <person name="Li W."/>
            <person name="Chen H.Y."/>
            <person name="Chen S.E."/>
            <person name="Zhou L.G."/>
            <person name="Ni X.B."/>
            <person name="Tian J.H."/>
            <person name="Sheng Y."/>
            <person name="Liu T."/>
            <person name="Pan Y.S."/>
            <person name="Xia L.Y."/>
            <person name="Li J."/>
            <person name="Zhao F."/>
            <person name="Cao W.C."/>
        </authorList>
    </citation>
    <scope>NUCLEOTIDE SEQUENCE</scope>
    <source>
        <strain evidence="3">Rmic-2018</strain>
    </source>
</reference>
<name>A0A9J6EWM3_RHIMP</name>
<dbReference type="InterPro" id="IPR041106">
    <property type="entry name" value="XRN1_D2_D3"/>
</dbReference>
<proteinExistence type="predicted"/>
<protein>
    <recommendedName>
        <fullName evidence="2">Exoribonuclease Xrn1 D2/D3 domain-containing protein</fullName>
    </recommendedName>
</protein>
<gene>
    <name evidence="3" type="ORF">HPB51_003262</name>
</gene>
<evidence type="ECO:0000313" key="3">
    <source>
        <dbReference type="EMBL" id="KAH8038778.1"/>
    </source>
</evidence>
<evidence type="ECO:0000256" key="1">
    <source>
        <dbReference type="SAM" id="MobiDB-lite"/>
    </source>
</evidence>